<dbReference type="EMBL" id="JBHSJB010000007">
    <property type="protein sequence ID" value="MFC5053688.1"/>
    <property type="molecule type" value="Genomic_DNA"/>
</dbReference>
<comment type="caution">
    <text evidence="1">The sequence shown here is derived from an EMBL/GenBank/DDBJ whole genome shotgun (WGS) entry which is preliminary data.</text>
</comment>
<evidence type="ECO:0000313" key="2">
    <source>
        <dbReference type="Proteomes" id="UP001595833"/>
    </source>
</evidence>
<keyword evidence="2" id="KW-1185">Reference proteome</keyword>
<sequence>MTGTLVPTGVVTACCGGHRPAPGEASSCPCCAECVTNADVQARPVDVRAEQARADRERLAAWWPAARATARYAQQLLVHGAIEDQVRPLAEAVRHAIALPPQPVRPELPELEAACLREQLRGALWPGFTGAVPA</sequence>
<reference evidence="2" key="1">
    <citation type="journal article" date="2019" name="Int. J. Syst. Evol. Microbiol.">
        <title>The Global Catalogue of Microorganisms (GCM) 10K type strain sequencing project: providing services to taxonomists for standard genome sequencing and annotation.</title>
        <authorList>
            <consortium name="The Broad Institute Genomics Platform"/>
            <consortium name="The Broad Institute Genome Sequencing Center for Infectious Disease"/>
            <person name="Wu L."/>
            <person name="Ma J."/>
        </authorList>
    </citation>
    <scope>NUCLEOTIDE SEQUENCE [LARGE SCALE GENOMIC DNA]</scope>
    <source>
        <strain evidence="2">KCTC 12848</strain>
    </source>
</reference>
<dbReference type="RefSeq" id="WP_344036553.1">
    <property type="nucleotide sequence ID" value="NZ_BAAAKE010000005.1"/>
</dbReference>
<proteinExistence type="predicted"/>
<accession>A0ABV9XWA9</accession>
<dbReference type="Proteomes" id="UP001595833">
    <property type="component" value="Unassembled WGS sequence"/>
</dbReference>
<evidence type="ECO:0000313" key="1">
    <source>
        <dbReference type="EMBL" id="MFC5053688.1"/>
    </source>
</evidence>
<organism evidence="1 2">
    <name type="scientific">Saccharothrix xinjiangensis</name>
    <dbReference type="NCBI Taxonomy" id="204798"/>
    <lineage>
        <taxon>Bacteria</taxon>
        <taxon>Bacillati</taxon>
        <taxon>Actinomycetota</taxon>
        <taxon>Actinomycetes</taxon>
        <taxon>Pseudonocardiales</taxon>
        <taxon>Pseudonocardiaceae</taxon>
        <taxon>Saccharothrix</taxon>
    </lineage>
</organism>
<gene>
    <name evidence="1" type="ORF">ACFPFM_07940</name>
</gene>
<name>A0ABV9XWA9_9PSEU</name>
<protein>
    <submittedName>
        <fullName evidence="1">Uncharacterized protein</fullName>
    </submittedName>
</protein>